<accession>A0A437RAR2</accession>
<gene>
    <name evidence="3" type="ORF">EOE66_19215</name>
</gene>
<feature type="compositionally biased region" description="Low complexity" evidence="1">
    <location>
        <begin position="78"/>
        <end position="90"/>
    </location>
</feature>
<dbReference type="Pfam" id="PF08238">
    <property type="entry name" value="Sel1"/>
    <property type="match status" value="10"/>
</dbReference>
<dbReference type="SMART" id="SM00671">
    <property type="entry name" value="SEL1"/>
    <property type="match status" value="10"/>
</dbReference>
<keyword evidence="2" id="KW-0732">Signal</keyword>
<dbReference type="Proteomes" id="UP000285575">
    <property type="component" value="Unassembled WGS sequence"/>
</dbReference>
<evidence type="ECO:0000256" key="1">
    <source>
        <dbReference type="SAM" id="MobiDB-lite"/>
    </source>
</evidence>
<evidence type="ECO:0000313" key="4">
    <source>
        <dbReference type="Proteomes" id="UP000285575"/>
    </source>
</evidence>
<organism evidence="3 4">
    <name type="scientific">Rubrivivax rivuli</name>
    <dbReference type="NCBI Taxonomy" id="1862385"/>
    <lineage>
        <taxon>Bacteria</taxon>
        <taxon>Pseudomonadati</taxon>
        <taxon>Pseudomonadota</taxon>
        <taxon>Betaproteobacteria</taxon>
        <taxon>Burkholderiales</taxon>
        <taxon>Sphaerotilaceae</taxon>
        <taxon>Rubrivivax</taxon>
    </lineage>
</organism>
<dbReference type="PANTHER" id="PTHR11102">
    <property type="entry name" value="SEL-1-LIKE PROTEIN"/>
    <property type="match status" value="1"/>
</dbReference>
<dbReference type="OrthoDB" id="5365194at2"/>
<evidence type="ECO:0000256" key="2">
    <source>
        <dbReference type="SAM" id="SignalP"/>
    </source>
</evidence>
<dbReference type="PANTHER" id="PTHR11102:SF160">
    <property type="entry name" value="ERAD-ASSOCIATED E3 UBIQUITIN-PROTEIN LIGASE COMPONENT HRD3"/>
    <property type="match status" value="1"/>
</dbReference>
<dbReference type="EMBL" id="SACR01000006">
    <property type="protein sequence ID" value="RVU43802.1"/>
    <property type="molecule type" value="Genomic_DNA"/>
</dbReference>
<evidence type="ECO:0000313" key="3">
    <source>
        <dbReference type="EMBL" id="RVU43802.1"/>
    </source>
</evidence>
<dbReference type="InterPro" id="IPR011990">
    <property type="entry name" value="TPR-like_helical_dom_sf"/>
</dbReference>
<feature type="compositionally biased region" description="Gly residues" evidence="1">
    <location>
        <begin position="103"/>
        <end position="113"/>
    </location>
</feature>
<proteinExistence type="predicted"/>
<protein>
    <submittedName>
        <fullName evidence="3">Sel1 repeat family protein</fullName>
    </submittedName>
</protein>
<dbReference type="AlphaFoldDB" id="A0A437RAR2"/>
<dbReference type="SUPFAM" id="SSF81901">
    <property type="entry name" value="HCP-like"/>
    <property type="match status" value="2"/>
</dbReference>
<dbReference type="RefSeq" id="WP_128230361.1">
    <property type="nucleotide sequence ID" value="NZ_SACR01000006.1"/>
</dbReference>
<dbReference type="Gene3D" id="1.25.40.10">
    <property type="entry name" value="Tetratricopeptide repeat domain"/>
    <property type="match status" value="2"/>
</dbReference>
<keyword evidence="4" id="KW-1185">Reference proteome</keyword>
<reference evidence="3 4" key="1">
    <citation type="submission" date="2019-01" db="EMBL/GenBank/DDBJ databases">
        <authorList>
            <person name="Chen W.-M."/>
        </authorList>
    </citation>
    <scope>NUCLEOTIDE SEQUENCE [LARGE SCALE GENOMIC DNA]</scope>
    <source>
        <strain evidence="3 4">KYPY4</strain>
    </source>
</reference>
<feature type="signal peptide" evidence="2">
    <location>
        <begin position="1"/>
        <end position="33"/>
    </location>
</feature>
<sequence>MRRALGTGWHARLLQLGALCVVCSLLAPLAAQAQSRLGYYRRDADEANRQRMATQFRNDAARTERRLNELRQRNSAPGSTSTGGSTSGSTRPDRAAVSPLSGFSGGGGGGEGGPAAIESSVTTTVRVRETEAETAARILAEALAGQAEAMWNAGRLLYTGGYGGVARNDAQALAWFRKAAEAGHAGAATAVGEALLFGHGVPAQPAEALRWLRKGAEGGEPRAQLQWGMALLKGEGGIATDAAAGRRWLDAAVQGGERHAQWLAGSERRQGGLWPKDPAEARRLLALAAAQQQAQALAELGEMHAAGEGGPRDLAEARRLFTAAAGLDEPGAMTNAALMAYRGEGGPADPAQATAWLRAAAGRLNHADAQYALGARLFEGAGLPQDKAEAATWLARAAAQQQRDALGLYGALLTWGEGVPQDAARGVAMLRAGAQAGAVLAAEYLGDVLFNERGPVPQDLPEAARWNRTAAEAGRWGGMLRYGLALKHGLGVPQNRREGYRWLREAADRGMAAAREHLDPADAR</sequence>
<feature type="region of interest" description="Disordered" evidence="1">
    <location>
        <begin position="67"/>
        <end position="125"/>
    </location>
</feature>
<comment type="caution">
    <text evidence="3">The sequence shown here is derived from an EMBL/GenBank/DDBJ whole genome shotgun (WGS) entry which is preliminary data.</text>
</comment>
<dbReference type="InterPro" id="IPR006597">
    <property type="entry name" value="Sel1-like"/>
</dbReference>
<name>A0A437RAR2_9BURK</name>
<feature type="chain" id="PRO_5019076699" evidence="2">
    <location>
        <begin position="34"/>
        <end position="524"/>
    </location>
</feature>
<dbReference type="InterPro" id="IPR050767">
    <property type="entry name" value="Sel1_AlgK"/>
</dbReference>